<evidence type="ECO:0000256" key="8">
    <source>
        <dbReference type="ARBA" id="ARBA00022840"/>
    </source>
</evidence>
<proteinExistence type="inferred from homology"/>
<dbReference type="InterPro" id="IPR016030">
    <property type="entry name" value="CblAdoTrfase-like"/>
</dbReference>
<dbReference type="GO" id="GO:0008817">
    <property type="term" value="F:corrinoid adenosyltransferase activity"/>
    <property type="evidence" value="ECO:0007669"/>
    <property type="project" value="UniProtKB-UniRule"/>
</dbReference>
<dbReference type="EMBL" id="VCQV01000016">
    <property type="protein sequence ID" value="TWP35820.1"/>
    <property type="molecule type" value="Genomic_DNA"/>
</dbReference>
<comment type="caution">
    <text evidence="16">The sequence shown here is derived from an EMBL/GenBank/DDBJ whole genome shotgun (WGS) entry which is preliminary data.</text>
</comment>
<evidence type="ECO:0000256" key="6">
    <source>
        <dbReference type="ARBA" id="ARBA00022679"/>
    </source>
</evidence>
<dbReference type="Gene3D" id="1.20.1200.10">
    <property type="entry name" value="Cobalamin adenosyltransferase-like"/>
    <property type="match status" value="1"/>
</dbReference>
<dbReference type="GO" id="GO:0005524">
    <property type="term" value="F:ATP binding"/>
    <property type="evidence" value="ECO:0007669"/>
    <property type="project" value="UniProtKB-UniRule"/>
</dbReference>
<evidence type="ECO:0000259" key="15">
    <source>
        <dbReference type="Pfam" id="PF01923"/>
    </source>
</evidence>
<evidence type="ECO:0000256" key="5">
    <source>
        <dbReference type="ARBA" id="ARBA00022573"/>
    </source>
</evidence>
<dbReference type="Pfam" id="PF01923">
    <property type="entry name" value="Cob_adeno_trans"/>
    <property type="match status" value="1"/>
</dbReference>
<accession>A0A563DZW9</accession>
<evidence type="ECO:0000256" key="13">
    <source>
        <dbReference type="ARBA" id="ARBA00048692"/>
    </source>
</evidence>
<keyword evidence="8 14" id="KW-0067">ATP-binding</keyword>
<gene>
    <name evidence="16" type="ORF">FGL98_12490</name>
</gene>
<keyword evidence="7 14" id="KW-0547">Nucleotide-binding</keyword>
<evidence type="ECO:0000256" key="3">
    <source>
        <dbReference type="ARBA" id="ARBA00012454"/>
    </source>
</evidence>
<dbReference type="RefSeq" id="WP_146317099.1">
    <property type="nucleotide sequence ID" value="NZ_VCQV01000016.1"/>
</dbReference>
<dbReference type="AlphaFoldDB" id="A0A563DZW9"/>
<name>A0A563DZW9_9MICO</name>
<dbReference type="UniPathway" id="UPA00148">
    <property type="reaction ID" value="UER00233"/>
</dbReference>
<evidence type="ECO:0000313" key="17">
    <source>
        <dbReference type="Proteomes" id="UP000320244"/>
    </source>
</evidence>
<evidence type="ECO:0000256" key="4">
    <source>
        <dbReference type="ARBA" id="ARBA00020963"/>
    </source>
</evidence>
<dbReference type="NCBIfam" id="TIGR00636">
    <property type="entry name" value="PduO_Nterm"/>
    <property type="match status" value="1"/>
</dbReference>
<sequence>MNEPRIYTKLGDDGSTGRLFGGRVSKADPLISILGDLDETVAVLGMARASTTDDTLSGQILDVQRDLFVVAADLAANPHTRDRLVPDVSLVTAAMTARIERLIDELIAQRPLRPAFVVPGANPTSAALDVSRTIARRAERALVGYQTGPDTTQSSSAHALTYLNRVSDLLYVLARHAAGDQEESLSH</sequence>
<keyword evidence="6 14" id="KW-0808">Transferase</keyword>
<protein>
    <recommendedName>
        <fullName evidence="4 14">Corrinoid adenosyltransferase</fullName>
        <ecNumber evidence="3 14">2.5.1.17</ecNumber>
    </recommendedName>
    <alternativeName>
        <fullName evidence="9 14">Cob(II)alamin adenosyltransferase</fullName>
    </alternativeName>
    <alternativeName>
        <fullName evidence="11 14">Cob(II)yrinic acid a,c-diamide adenosyltransferase</fullName>
    </alternativeName>
    <alternativeName>
        <fullName evidence="10 14">Cobinamide/cobalamin adenosyltransferase</fullName>
    </alternativeName>
</protein>
<dbReference type="GO" id="GO:0009236">
    <property type="term" value="P:cobalamin biosynthetic process"/>
    <property type="evidence" value="ECO:0007669"/>
    <property type="project" value="UniProtKB-UniRule"/>
</dbReference>
<evidence type="ECO:0000256" key="11">
    <source>
        <dbReference type="ARBA" id="ARBA00033354"/>
    </source>
</evidence>
<evidence type="ECO:0000256" key="7">
    <source>
        <dbReference type="ARBA" id="ARBA00022741"/>
    </source>
</evidence>
<dbReference type="Proteomes" id="UP000320244">
    <property type="component" value="Unassembled WGS sequence"/>
</dbReference>
<dbReference type="OrthoDB" id="9778896at2"/>
<feature type="domain" description="Cobalamin adenosyltransferase-like" evidence="15">
    <location>
        <begin position="6"/>
        <end position="176"/>
    </location>
</feature>
<dbReference type="InterPro" id="IPR036451">
    <property type="entry name" value="CblAdoTrfase-like_sf"/>
</dbReference>
<organism evidence="16 17">
    <name type="scientific">Leekyejoonella antrihumi</name>
    <dbReference type="NCBI Taxonomy" id="1660198"/>
    <lineage>
        <taxon>Bacteria</taxon>
        <taxon>Bacillati</taxon>
        <taxon>Actinomycetota</taxon>
        <taxon>Actinomycetes</taxon>
        <taxon>Micrococcales</taxon>
        <taxon>Dermacoccaceae</taxon>
        <taxon>Leekyejoonella</taxon>
    </lineage>
</organism>
<comment type="catalytic activity">
    <reaction evidence="13 14">
        <text>2 cob(II)alamin + reduced [electron-transfer flavoprotein] + 2 ATP = 2 adenosylcob(III)alamin + 2 triphosphate + oxidized [electron-transfer flavoprotein] + 3 H(+)</text>
        <dbReference type="Rhea" id="RHEA:28671"/>
        <dbReference type="Rhea" id="RHEA-COMP:10685"/>
        <dbReference type="Rhea" id="RHEA-COMP:10686"/>
        <dbReference type="ChEBI" id="CHEBI:15378"/>
        <dbReference type="ChEBI" id="CHEBI:16304"/>
        <dbReference type="ChEBI" id="CHEBI:18036"/>
        <dbReference type="ChEBI" id="CHEBI:18408"/>
        <dbReference type="ChEBI" id="CHEBI:30616"/>
        <dbReference type="ChEBI" id="CHEBI:57692"/>
        <dbReference type="ChEBI" id="CHEBI:58307"/>
        <dbReference type="EC" id="2.5.1.17"/>
    </reaction>
</comment>
<comment type="catalytic activity">
    <reaction evidence="12 14">
        <text>2 cob(II)yrinate a,c diamide + reduced [electron-transfer flavoprotein] + 2 ATP = 2 adenosylcob(III)yrinate a,c-diamide + 2 triphosphate + oxidized [electron-transfer flavoprotein] + 3 H(+)</text>
        <dbReference type="Rhea" id="RHEA:11528"/>
        <dbReference type="Rhea" id="RHEA-COMP:10685"/>
        <dbReference type="Rhea" id="RHEA-COMP:10686"/>
        <dbReference type="ChEBI" id="CHEBI:15378"/>
        <dbReference type="ChEBI" id="CHEBI:18036"/>
        <dbReference type="ChEBI" id="CHEBI:30616"/>
        <dbReference type="ChEBI" id="CHEBI:57692"/>
        <dbReference type="ChEBI" id="CHEBI:58307"/>
        <dbReference type="ChEBI" id="CHEBI:58503"/>
        <dbReference type="ChEBI" id="CHEBI:58537"/>
        <dbReference type="EC" id="2.5.1.17"/>
    </reaction>
</comment>
<evidence type="ECO:0000256" key="14">
    <source>
        <dbReference type="RuleBase" id="RU366026"/>
    </source>
</evidence>
<keyword evidence="17" id="KW-1185">Reference proteome</keyword>
<dbReference type="PANTHER" id="PTHR12213:SF0">
    <property type="entry name" value="CORRINOID ADENOSYLTRANSFERASE MMAB"/>
    <property type="match status" value="1"/>
</dbReference>
<evidence type="ECO:0000256" key="10">
    <source>
        <dbReference type="ARBA" id="ARBA00033334"/>
    </source>
</evidence>
<reference evidence="16 17" key="2">
    <citation type="submission" date="2019-08" db="EMBL/GenBank/DDBJ databases">
        <title>Jejuicoccus antrihumi gen. nov., sp. nov., a new member of the family Dermacoccaceae isolated from a cave.</title>
        <authorList>
            <person name="Schumann P."/>
            <person name="Kim I.S."/>
        </authorList>
    </citation>
    <scope>NUCLEOTIDE SEQUENCE [LARGE SCALE GENOMIC DNA]</scope>
    <source>
        <strain evidence="16 17">C5-26</strain>
    </source>
</reference>
<evidence type="ECO:0000313" key="16">
    <source>
        <dbReference type="EMBL" id="TWP35820.1"/>
    </source>
</evidence>
<dbReference type="InterPro" id="IPR029499">
    <property type="entry name" value="PduO-typ"/>
</dbReference>
<keyword evidence="5 14" id="KW-0169">Cobalamin biosynthesis</keyword>
<evidence type="ECO:0000256" key="12">
    <source>
        <dbReference type="ARBA" id="ARBA00048555"/>
    </source>
</evidence>
<dbReference type="EC" id="2.5.1.17" evidence="3 14"/>
<evidence type="ECO:0000256" key="9">
    <source>
        <dbReference type="ARBA" id="ARBA00031529"/>
    </source>
</evidence>
<dbReference type="SUPFAM" id="SSF89028">
    <property type="entry name" value="Cobalamin adenosyltransferase-like"/>
    <property type="match status" value="1"/>
</dbReference>
<dbReference type="PANTHER" id="PTHR12213">
    <property type="entry name" value="CORRINOID ADENOSYLTRANSFERASE"/>
    <property type="match status" value="1"/>
</dbReference>
<evidence type="ECO:0000256" key="1">
    <source>
        <dbReference type="ARBA" id="ARBA00005121"/>
    </source>
</evidence>
<comment type="similarity">
    <text evidence="2 14">Belongs to the Cob(I)alamin adenosyltransferase family.</text>
</comment>
<evidence type="ECO:0000256" key="2">
    <source>
        <dbReference type="ARBA" id="ARBA00007487"/>
    </source>
</evidence>
<reference evidence="16 17" key="1">
    <citation type="submission" date="2019-05" db="EMBL/GenBank/DDBJ databases">
        <authorList>
            <person name="Lee S.D."/>
        </authorList>
    </citation>
    <scope>NUCLEOTIDE SEQUENCE [LARGE SCALE GENOMIC DNA]</scope>
    <source>
        <strain evidence="16 17">C5-26</strain>
    </source>
</reference>
<comment type="pathway">
    <text evidence="1 14">Cofactor biosynthesis; adenosylcobalamin biosynthesis; adenosylcobalamin from cob(II)yrinate a,c-diamide: step 2/7.</text>
</comment>